<dbReference type="SUPFAM" id="SSF103473">
    <property type="entry name" value="MFS general substrate transporter"/>
    <property type="match status" value="1"/>
</dbReference>
<dbReference type="InterPro" id="IPR001927">
    <property type="entry name" value="Na/Gal_symport"/>
</dbReference>
<dbReference type="EMBL" id="CP058561">
    <property type="protein sequence ID" value="QUH28650.1"/>
    <property type="molecule type" value="Genomic_DNA"/>
</dbReference>
<sequence>MKNLGTANYVCDVDSVSKWVFSSTGIGRDAAFNLVSLFLLTYIQFTMGLSVAQFSALTIIIVLCRIWDGVNDPLMGMIIENTHTKWGKFKPWIFIGAIINGFIIMSLFMIRPEGWGFVCFFGIAYLLWGMTFTMNDIAYWSMLPSLSSQPRTRDQLTTLVALFANVGAFFVGGLVPILTTGNMVTAYRNIAIFVGLLFIVCQIICVLFVKEKPERVLNDKPKVSFSKMFKMIKSNDQLLWITIALFFHYLLQSIINALGINMFYFEFGYDGKNMTIFIAVYALISLISTALYPILTKKFNRMQIVKYAFRLSIIGYIVFFLTGYIPILPHSIITFCIGGVLIFGGYGLIYLVILVQFSNTIEYDEYLTGERNESVSFSLRPLTAKISGAVQQAIVTIVLISSGIYGLSRKISDLESSVGISESMRSQEANAIIATATDNMLLILRIGIAIVPLIMAIIVYYIITKKYFITENVYSMILDELELRKKDPNHFDNKSILESMNKKIS</sequence>
<dbReference type="AlphaFoldDB" id="A0A8J8M9L5"/>
<dbReference type="GO" id="GO:0008643">
    <property type="term" value="P:carbohydrate transport"/>
    <property type="evidence" value="ECO:0007669"/>
    <property type="project" value="InterPro"/>
</dbReference>
<dbReference type="KEGG" id="vgu:HYG85_06875"/>
<dbReference type="Gene3D" id="1.20.1250.20">
    <property type="entry name" value="MFS general substrate transporter like domains"/>
    <property type="match status" value="1"/>
</dbReference>
<keyword evidence="1" id="KW-0813">Transport</keyword>
<dbReference type="NCBIfam" id="TIGR00792">
    <property type="entry name" value="gph"/>
    <property type="match status" value="1"/>
</dbReference>
<accession>A0A8J8M9L5</accession>
<dbReference type="RefSeq" id="WP_212692862.1">
    <property type="nucleotide sequence ID" value="NZ_CP058561.1"/>
</dbReference>
<evidence type="ECO:0000256" key="3">
    <source>
        <dbReference type="SAM" id="Phobius"/>
    </source>
</evidence>
<feature type="transmembrane region" description="Helical" evidence="3">
    <location>
        <begin position="332"/>
        <end position="353"/>
    </location>
</feature>
<organism evidence="4 5">
    <name type="scientific">Vallitalea guaymasensis</name>
    <dbReference type="NCBI Taxonomy" id="1185412"/>
    <lineage>
        <taxon>Bacteria</taxon>
        <taxon>Bacillati</taxon>
        <taxon>Bacillota</taxon>
        <taxon>Clostridia</taxon>
        <taxon>Lachnospirales</taxon>
        <taxon>Vallitaleaceae</taxon>
        <taxon>Vallitalea</taxon>
    </lineage>
</organism>
<feature type="transmembrane region" description="Helical" evidence="3">
    <location>
        <begin position="156"/>
        <end position="178"/>
    </location>
</feature>
<keyword evidence="3" id="KW-1133">Transmembrane helix</keyword>
<dbReference type="PANTHER" id="PTHR11328:SF36">
    <property type="entry name" value="MELIBIOSE PERMEASE"/>
    <property type="match status" value="1"/>
</dbReference>
<feature type="transmembrane region" description="Helical" evidence="3">
    <location>
        <begin position="276"/>
        <end position="295"/>
    </location>
</feature>
<feature type="transmembrane region" description="Helical" evidence="3">
    <location>
        <begin position="307"/>
        <end position="326"/>
    </location>
</feature>
<reference evidence="4 5" key="1">
    <citation type="submission" date="2020-07" db="EMBL/GenBank/DDBJ databases">
        <title>Vallitalea guaymasensis genome.</title>
        <authorList>
            <person name="Postec A."/>
        </authorList>
    </citation>
    <scope>NUCLEOTIDE SEQUENCE [LARGE SCALE GENOMIC DNA]</scope>
    <source>
        <strain evidence="4 5">Ra1766G1</strain>
    </source>
</reference>
<name>A0A8J8M9L5_9FIRM</name>
<dbReference type="GO" id="GO:0015293">
    <property type="term" value="F:symporter activity"/>
    <property type="evidence" value="ECO:0007669"/>
    <property type="project" value="UniProtKB-KW"/>
</dbReference>
<proteinExistence type="predicted"/>
<dbReference type="Proteomes" id="UP000677305">
    <property type="component" value="Chromosome"/>
</dbReference>
<dbReference type="PANTHER" id="PTHR11328">
    <property type="entry name" value="MAJOR FACILITATOR SUPERFAMILY DOMAIN-CONTAINING PROTEIN"/>
    <property type="match status" value="1"/>
</dbReference>
<feature type="transmembrane region" description="Helical" evidence="3">
    <location>
        <begin position="89"/>
        <end position="109"/>
    </location>
</feature>
<keyword evidence="3" id="KW-0812">Transmembrane</keyword>
<keyword evidence="3" id="KW-0472">Membrane</keyword>
<dbReference type="InterPro" id="IPR039672">
    <property type="entry name" value="MFS_2"/>
</dbReference>
<keyword evidence="5" id="KW-1185">Reference proteome</keyword>
<dbReference type="GO" id="GO:0006814">
    <property type="term" value="P:sodium ion transport"/>
    <property type="evidence" value="ECO:0007669"/>
    <property type="project" value="InterPro"/>
</dbReference>
<evidence type="ECO:0000256" key="2">
    <source>
        <dbReference type="ARBA" id="ARBA00022847"/>
    </source>
</evidence>
<feature type="transmembrane region" description="Helical" evidence="3">
    <location>
        <begin position="238"/>
        <end position="264"/>
    </location>
</feature>
<dbReference type="InterPro" id="IPR036259">
    <property type="entry name" value="MFS_trans_sf"/>
</dbReference>
<evidence type="ECO:0000313" key="5">
    <source>
        <dbReference type="Proteomes" id="UP000677305"/>
    </source>
</evidence>
<gene>
    <name evidence="4" type="ORF">HYG85_06875</name>
</gene>
<evidence type="ECO:0000256" key="1">
    <source>
        <dbReference type="ARBA" id="ARBA00022448"/>
    </source>
</evidence>
<feature type="transmembrane region" description="Helical" evidence="3">
    <location>
        <begin position="115"/>
        <end position="135"/>
    </location>
</feature>
<feature type="transmembrane region" description="Helical" evidence="3">
    <location>
        <begin position="190"/>
        <end position="209"/>
    </location>
</feature>
<feature type="transmembrane region" description="Helical" evidence="3">
    <location>
        <begin position="442"/>
        <end position="463"/>
    </location>
</feature>
<dbReference type="Pfam" id="PF13347">
    <property type="entry name" value="MFS_2"/>
    <property type="match status" value="1"/>
</dbReference>
<protein>
    <submittedName>
        <fullName evidence="4">MFS transporter</fullName>
    </submittedName>
</protein>
<keyword evidence="2" id="KW-0769">Symport</keyword>
<dbReference type="GO" id="GO:0005886">
    <property type="term" value="C:plasma membrane"/>
    <property type="evidence" value="ECO:0007669"/>
    <property type="project" value="TreeGrafter"/>
</dbReference>
<feature type="transmembrane region" description="Helical" evidence="3">
    <location>
        <begin position="42"/>
        <end position="68"/>
    </location>
</feature>
<evidence type="ECO:0000313" key="4">
    <source>
        <dbReference type="EMBL" id="QUH28650.1"/>
    </source>
</evidence>